<keyword evidence="2" id="KW-1185">Reference proteome</keyword>
<accession>A0A151J201</accession>
<evidence type="ECO:0000313" key="2">
    <source>
        <dbReference type="Proteomes" id="UP000078492"/>
    </source>
</evidence>
<proteinExistence type="predicted"/>
<dbReference type="Proteomes" id="UP000078492">
    <property type="component" value="Unassembled WGS sequence"/>
</dbReference>
<organism evidence="1 2">
    <name type="scientific">Trachymyrmex cornetzi</name>
    <dbReference type="NCBI Taxonomy" id="471704"/>
    <lineage>
        <taxon>Eukaryota</taxon>
        <taxon>Metazoa</taxon>
        <taxon>Ecdysozoa</taxon>
        <taxon>Arthropoda</taxon>
        <taxon>Hexapoda</taxon>
        <taxon>Insecta</taxon>
        <taxon>Pterygota</taxon>
        <taxon>Neoptera</taxon>
        <taxon>Endopterygota</taxon>
        <taxon>Hymenoptera</taxon>
        <taxon>Apocrita</taxon>
        <taxon>Aculeata</taxon>
        <taxon>Formicoidea</taxon>
        <taxon>Formicidae</taxon>
        <taxon>Myrmicinae</taxon>
        <taxon>Trachymyrmex</taxon>
    </lineage>
</organism>
<dbReference type="EMBL" id="KQ980447">
    <property type="protein sequence ID" value="KYN16021.1"/>
    <property type="molecule type" value="Genomic_DNA"/>
</dbReference>
<evidence type="ECO:0008006" key="3">
    <source>
        <dbReference type="Google" id="ProtNLM"/>
    </source>
</evidence>
<gene>
    <name evidence="1" type="ORF">ALC57_11746</name>
</gene>
<protein>
    <recommendedName>
        <fullName evidence="3">Calponin-homology (CH) domain-containing protein</fullName>
    </recommendedName>
</protein>
<reference evidence="1 2" key="1">
    <citation type="submission" date="2015-09" db="EMBL/GenBank/DDBJ databases">
        <title>Trachymyrmex cornetzi WGS genome.</title>
        <authorList>
            <person name="Nygaard S."/>
            <person name="Hu H."/>
            <person name="Boomsma J."/>
            <person name="Zhang G."/>
        </authorList>
    </citation>
    <scope>NUCLEOTIDE SEQUENCE [LARGE SCALE GENOMIC DNA]</scope>
    <source>
        <strain evidence="1">Tcor2-1</strain>
        <tissue evidence="1">Whole body</tissue>
    </source>
</reference>
<dbReference type="STRING" id="471704.A0A151J201"/>
<dbReference type="AlphaFoldDB" id="A0A151J201"/>
<evidence type="ECO:0000313" key="1">
    <source>
        <dbReference type="EMBL" id="KYN16021.1"/>
    </source>
</evidence>
<name>A0A151J201_9HYME</name>
<sequence>MSSRNVWITSSTLEARLLGSRHSKLYELTKFPQMADALKAWLRTRLGAIMDLTPETFGRYTRDGTLLAQILHSYDIINSNQLSTILSTRDPALSRVNLRTLRIWLKLINVTLSEKCIEEISKVSLQKK</sequence>